<name>A0A2I0VIU2_9ASPA</name>
<accession>A0A2I0VIU2</accession>
<keyword evidence="3" id="KW-0285">Flavoprotein</keyword>
<proteinExistence type="inferred from homology"/>
<evidence type="ECO:0000313" key="9">
    <source>
        <dbReference type="EMBL" id="PKU63304.1"/>
    </source>
</evidence>
<dbReference type="PANTHER" id="PTHR43706">
    <property type="entry name" value="NADH DEHYDROGENASE"/>
    <property type="match status" value="1"/>
</dbReference>
<evidence type="ECO:0000256" key="1">
    <source>
        <dbReference type="ARBA" id="ARBA00005272"/>
    </source>
</evidence>
<evidence type="ECO:0000256" key="4">
    <source>
        <dbReference type="ARBA" id="ARBA00022827"/>
    </source>
</evidence>
<keyword evidence="5" id="KW-0560">Oxidoreductase</keyword>
<dbReference type="GO" id="GO:0005739">
    <property type="term" value="C:mitochondrion"/>
    <property type="evidence" value="ECO:0007669"/>
    <property type="project" value="TreeGrafter"/>
</dbReference>
<sequence>MRFTAFYNKAERMVRHPGFYKFDVLIAVSGGGAVAYVDARSNPSSKYDHGGPKKKLVVLGIGCARTSFLKNLDTSLYDISVISPRNFFTFTPLLPSVTC</sequence>
<keyword evidence="10" id="KW-1185">Reference proteome</keyword>
<reference evidence="9 10" key="2">
    <citation type="journal article" date="2017" name="Nature">
        <title>The Apostasia genome and the evolution of orchids.</title>
        <authorList>
            <person name="Zhang G.Q."/>
            <person name="Liu K.W."/>
            <person name="Li Z."/>
            <person name="Lohaus R."/>
            <person name="Hsiao Y.Y."/>
            <person name="Niu S.C."/>
            <person name="Wang J.Y."/>
            <person name="Lin Y.C."/>
            <person name="Xu Q."/>
            <person name="Chen L.J."/>
            <person name="Yoshida K."/>
            <person name="Fujiwara S."/>
            <person name="Wang Z.W."/>
            <person name="Zhang Y.Q."/>
            <person name="Mitsuda N."/>
            <person name="Wang M."/>
            <person name="Liu G.H."/>
            <person name="Pecoraro L."/>
            <person name="Huang H.X."/>
            <person name="Xiao X.J."/>
            <person name="Lin M."/>
            <person name="Wu X.Y."/>
            <person name="Wu W.L."/>
            <person name="Chen Y.Y."/>
            <person name="Chang S.B."/>
            <person name="Sakamoto S."/>
            <person name="Ohme-Takagi M."/>
            <person name="Yagi M."/>
            <person name="Zeng S.J."/>
            <person name="Shen C.Y."/>
            <person name="Yeh C.M."/>
            <person name="Luo Y.B."/>
            <person name="Tsai W.C."/>
            <person name="Van de Peer Y."/>
            <person name="Liu Z.J."/>
        </authorList>
    </citation>
    <scope>NUCLEOTIDE SEQUENCE [LARGE SCALE GENOMIC DNA]</scope>
    <source>
        <tissue evidence="9">The whole plant</tissue>
    </source>
</reference>
<protein>
    <recommendedName>
        <fullName evidence="2">NADH:ubiquinone reductase (non-electrogenic)</fullName>
        <ecNumber evidence="2">1.6.5.9</ecNumber>
    </recommendedName>
</protein>
<keyword evidence="4" id="KW-0274">FAD</keyword>
<dbReference type="AlphaFoldDB" id="A0A2I0VIU2"/>
<dbReference type="InterPro" id="IPR045024">
    <property type="entry name" value="NDH-2"/>
</dbReference>
<dbReference type="GO" id="GO:0050136">
    <property type="term" value="F:NADH dehydrogenase (quinone) (non-electrogenic) activity"/>
    <property type="evidence" value="ECO:0007669"/>
    <property type="project" value="UniProtKB-EC"/>
</dbReference>
<evidence type="ECO:0000256" key="5">
    <source>
        <dbReference type="ARBA" id="ARBA00023002"/>
    </source>
</evidence>
<dbReference type="EC" id="1.6.5.9" evidence="2"/>
<evidence type="ECO:0000256" key="6">
    <source>
        <dbReference type="ARBA" id="ARBA00023027"/>
    </source>
</evidence>
<organism evidence="9 10">
    <name type="scientific">Dendrobium catenatum</name>
    <dbReference type="NCBI Taxonomy" id="906689"/>
    <lineage>
        <taxon>Eukaryota</taxon>
        <taxon>Viridiplantae</taxon>
        <taxon>Streptophyta</taxon>
        <taxon>Embryophyta</taxon>
        <taxon>Tracheophyta</taxon>
        <taxon>Spermatophyta</taxon>
        <taxon>Magnoliopsida</taxon>
        <taxon>Liliopsida</taxon>
        <taxon>Asparagales</taxon>
        <taxon>Orchidaceae</taxon>
        <taxon>Epidendroideae</taxon>
        <taxon>Malaxideae</taxon>
        <taxon>Dendrobiinae</taxon>
        <taxon>Dendrobium</taxon>
    </lineage>
</organism>
<evidence type="ECO:0000256" key="3">
    <source>
        <dbReference type="ARBA" id="ARBA00022630"/>
    </source>
</evidence>
<evidence type="ECO:0000256" key="2">
    <source>
        <dbReference type="ARBA" id="ARBA00012637"/>
    </source>
</evidence>
<dbReference type="Gene3D" id="3.50.50.100">
    <property type="match status" value="1"/>
</dbReference>
<evidence type="ECO:0000256" key="7">
    <source>
        <dbReference type="ARBA" id="ARBA00047599"/>
    </source>
</evidence>
<dbReference type="PANTHER" id="PTHR43706:SF47">
    <property type="entry name" value="EXTERNAL NADH-UBIQUINONE OXIDOREDUCTASE 1, MITOCHONDRIAL-RELATED"/>
    <property type="match status" value="1"/>
</dbReference>
<evidence type="ECO:0000256" key="8">
    <source>
        <dbReference type="ARBA" id="ARBA00049010"/>
    </source>
</evidence>
<keyword evidence="6" id="KW-0520">NAD</keyword>
<comment type="similarity">
    <text evidence="1">Belongs to the NADH dehydrogenase family.</text>
</comment>
<dbReference type="Proteomes" id="UP000233837">
    <property type="component" value="Unassembled WGS sequence"/>
</dbReference>
<gene>
    <name evidence="9" type="primary">NDB2</name>
    <name evidence="9" type="ORF">MA16_Dca027412</name>
</gene>
<evidence type="ECO:0000313" key="10">
    <source>
        <dbReference type="Proteomes" id="UP000233837"/>
    </source>
</evidence>
<dbReference type="STRING" id="906689.A0A2I0VIU2"/>
<reference evidence="9 10" key="1">
    <citation type="journal article" date="2016" name="Sci. Rep.">
        <title>The Dendrobium catenatum Lindl. genome sequence provides insights into polysaccharide synthase, floral development and adaptive evolution.</title>
        <authorList>
            <person name="Zhang G.Q."/>
            <person name="Xu Q."/>
            <person name="Bian C."/>
            <person name="Tsai W.C."/>
            <person name="Yeh C.M."/>
            <person name="Liu K.W."/>
            <person name="Yoshida K."/>
            <person name="Zhang L.S."/>
            <person name="Chang S.B."/>
            <person name="Chen F."/>
            <person name="Shi Y."/>
            <person name="Su Y.Y."/>
            <person name="Zhang Y.Q."/>
            <person name="Chen L.J."/>
            <person name="Yin Y."/>
            <person name="Lin M."/>
            <person name="Huang H."/>
            <person name="Deng H."/>
            <person name="Wang Z.W."/>
            <person name="Zhu S.L."/>
            <person name="Zhao X."/>
            <person name="Deng C."/>
            <person name="Niu S.C."/>
            <person name="Huang J."/>
            <person name="Wang M."/>
            <person name="Liu G.H."/>
            <person name="Yang H.J."/>
            <person name="Xiao X.J."/>
            <person name="Hsiao Y.Y."/>
            <person name="Wu W.L."/>
            <person name="Chen Y.Y."/>
            <person name="Mitsuda N."/>
            <person name="Ohme-Takagi M."/>
            <person name="Luo Y.B."/>
            <person name="Van de Peer Y."/>
            <person name="Liu Z.J."/>
        </authorList>
    </citation>
    <scope>NUCLEOTIDE SEQUENCE [LARGE SCALE GENOMIC DNA]</scope>
    <source>
        <tissue evidence="9">The whole plant</tissue>
    </source>
</reference>
<comment type="catalytic activity">
    <reaction evidence="7">
        <text>a quinone + NADH + H(+) = a quinol + NAD(+)</text>
        <dbReference type="Rhea" id="RHEA:46160"/>
        <dbReference type="ChEBI" id="CHEBI:15378"/>
        <dbReference type="ChEBI" id="CHEBI:24646"/>
        <dbReference type="ChEBI" id="CHEBI:57540"/>
        <dbReference type="ChEBI" id="CHEBI:57945"/>
        <dbReference type="ChEBI" id="CHEBI:132124"/>
        <dbReference type="EC" id="1.6.5.9"/>
    </reaction>
</comment>
<dbReference type="EMBL" id="KZ503502">
    <property type="protein sequence ID" value="PKU63304.1"/>
    <property type="molecule type" value="Genomic_DNA"/>
</dbReference>
<comment type="catalytic activity">
    <reaction evidence="8">
        <text>a ubiquinone + NADH + H(+) = a ubiquinol + NAD(+)</text>
        <dbReference type="Rhea" id="RHEA:23152"/>
        <dbReference type="Rhea" id="RHEA-COMP:9565"/>
        <dbReference type="Rhea" id="RHEA-COMP:9566"/>
        <dbReference type="ChEBI" id="CHEBI:15378"/>
        <dbReference type="ChEBI" id="CHEBI:16389"/>
        <dbReference type="ChEBI" id="CHEBI:17976"/>
        <dbReference type="ChEBI" id="CHEBI:57540"/>
        <dbReference type="ChEBI" id="CHEBI:57945"/>
    </reaction>
</comment>